<comment type="catalytic activity">
    <reaction evidence="9 10 11">
        <text>adenosine(37) in tRNA + dimethylallyl diphosphate = N(6)-dimethylallyladenosine(37) in tRNA + diphosphate</text>
        <dbReference type="Rhea" id="RHEA:26482"/>
        <dbReference type="Rhea" id="RHEA-COMP:10162"/>
        <dbReference type="Rhea" id="RHEA-COMP:10375"/>
        <dbReference type="ChEBI" id="CHEBI:33019"/>
        <dbReference type="ChEBI" id="CHEBI:57623"/>
        <dbReference type="ChEBI" id="CHEBI:74411"/>
        <dbReference type="ChEBI" id="CHEBI:74415"/>
        <dbReference type="EC" id="2.5.1.75"/>
    </reaction>
</comment>
<evidence type="ECO:0000256" key="4">
    <source>
        <dbReference type="ARBA" id="ARBA00022679"/>
    </source>
</evidence>
<feature type="site" description="Interaction with substrate tRNA" evidence="10">
    <location>
        <position position="133"/>
    </location>
</feature>
<protein>
    <recommendedName>
        <fullName evidence="10">tRNA dimethylallyltransferase</fullName>
        <ecNumber evidence="10">2.5.1.75</ecNumber>
    </recommendedName>
    <alternativeName>
        <fullName evidence="10">Dimethylallyl diphosphate:tRNA dimethylallyltransferase</fullName>
        <shortName evidence="10">DMAPP:tRNA dimethylallyltransferase</shortName>
        <shortName evidence="10">DMATase</shortName>
    </alternativeName>
    <alternativeName>
        <fullName evidence="10">Isopentenyl-diphosphate:tRNA isopentenyltransferase</fullName>
        <shortName evidence="10">IPP transferase</shortName>
        <shortName evidence="10">IPPT</shortName>
        <shortName evidence="10">IPTase</shortName>
    </alternativeName>
</protein>
<dbReference type="Gene3D" id="3.40.50.300">
    <property type="entry name" value="P-loop containing nucleotide triphosphate hydrolases"/>
    <property type="match status" value="1"/>
</dbReference>
<dbReference type="InterPro" id="IPR018022">
    <property type="entry name" value="IPT"/>
</dbReference>
<evidence type="ECO:0000313" key="14">
    <source>
        <dbReference type="EMBL" id="TES86456.1"/>
    </source>
</evidence>
<dbReference type="Proteomes" id="UP000320781">
    <property type="component" value="Unassembled WGS sequence"/>
</dbReference>
<dbReference type="FunFam" id="1.10.20.140:FF:000001">
    <property type="entry name" value="tRNA dimethylallyltransferase"/>
    <property type="match status" value="1"/>
</dbReference>
<dbReference type="EC" id="2.5.1.75" evidence="10"/>
<evidence type="ECO:0000256" key="12">
    <source>
        <dbReference type="RuleBase" id="RU003784"/>
    </source>
</evidence>
<gene>
    <name evidence="10 14" type="primary">miaA</name>
    <name evidence="14" type="ORF">E3J95_01905</name>
</gene>
<evidence type="ECO:0000256" key="11">
    <source>
        <dbReference type="RuleBase" id="RU003783"/>
    </source>
</evidence>
<dbReference type="InterPro" id="IPR039657">
    <property type="entry name" value="Dimethylallyltransferase"/>
</dbReference>
<organism evidence="14 15">
    <name type="scientific">Aerophobetes bacterium</name>
    <dbReference type="NCBI Taxonomy" id="2030807"/>
    <lineage>
        <taxon>Bacteria</taxon>
        <taxon>Candidatus Aerophobota</taxon>
    </lineage>
</organism>
<keyword evidence="6 10" id="KW-0547">Nucleotide-binding</keyword>
<name>A0A523QL24_UNCAE</name>
<evidence type="ECO:0000256" key="6">
    <source>
        <dbReference type="ARBA" id="ARBA00022741"/>
    </source>
</evidence>
<keyword evidence="8 10" id="KW-0460">Magnesium</keyword>
<proteinExistence type="inferred from homology"/>
<dbReference type="PANTHER" id="PTHR11088:SF60">
    <property type="entry name" value="TRNA DIMETHYLALLYLTRANSFERASE"/>
    <property type="match status" value="1"/>
</dbReference>
<keyword evidence="5 10" id="KW-0819">tRNA processing</keyword>
<comment type="cofactor">
    <cofactor evidence="1 10">
        <name>Mg(2+)</name>
        <dbReference type="ChEBI" id="CHEBI:18420"/>
    </cofactor>
</comment>
<evidence type="ECO:0000256" key="8">
    <source>
        <dbReference type="ARBA" id="ARBA00022842"/>
    </source>
</evidence>
<evidence type="ECO:0000256" key="10">
    <source>
        <dbReference type="HAMAP-Rule" id="MF_00185"/>
    </source>
</evidence>
<evidence type="ECO:0000256" key="5">
    <source>
        <dbReference type="ARBA" id="ARBA00022694"/>
    </source>
</evidence>
<dbReference type="HAMAP" id="MF_00185">
    <property type="entry name" value="IPP_trans"/>
    <property type="match status" value="1"/>
</dbReference>
<comment type="caution">
    <text evidence="14">The sequence shown here is derived from an EMBL/GenBank/DDBJ whole genome shotgun (WGS) entry which is preliminary data.</text>
</comment>
<dbReference type="GO" id="GO:0005524">
    <property type="term" value="F:ATP binding"/>
    <property type="evidence" value="ECO:0007669"/>
    <property type="project" value="UniProtKB-UniRule"/>
</dbReference>
<comment type="caution">
    <text evidence="10">Lacks conserved residue(s) required for the propagation of feature annotation.</text>
</comment>
<dbReference type="Pfam" id="PF01715">
    <property type="entry name" value="IPPT"/>
    <property type="match status" value="1"/>
</dbReference>
<evidence type="ECO:0000256" key="3">
    <source>
        <dbReference type="ARBA" id="ARBA00005842"/>
    </source>
</evidence>
<dbReference type="GO" id="GO:0052381">
    <property type="term" value="F:tRNA dimethylallyltransferase activity"/>
    <property type="evidence" value="ECO:0007669"/>
    <property type="project" value="UniProtKB-UniRule"/>
</dbReference>
<feature type="region of interest" description="Interaction with substrate tRNA" evidence="10">
    <location>
        <begin position="45"/>
        <end position="48"/>
    </location>
</feature>
<comment type="subunit">
    <text evidence="10">Monomer.</text>
</comment>
<feature type="site" description="Interaction with substrate tRNA" evidence="10">
    <location>
        <position position="111"/>
    </location>
</feature>
<dbReference type="PANTHER" id="PTHR11088">
    <property type="entry name" value="TRNA DIMETHYLALLYLTRANSFERASE"/>
    <property type="match status" value="1"/>
</dbReference>
<evidence type="ECO:0000256" key="13">
    <source>
        <dbReference type="RuleBase" id="RU003785"/>
    </source>
</evidence>
<accession>A0A523QL24</accession>
<comment type="similarity">
    <text evidence="3 10 13">Belongs to the IPP transferase family.</text>
</comment>
<evidence type="ECO:0000256" key="2">
    <source>
        <dbReference type="ARBA" id="ARBA00003213"/>
    </source>
</evidence>
<comment type="function">
    <text evidence="2 10 12">Catalyzes the transfer of a dimethylallyl group onto the adenine at position 37 in tRNAs that read codons beginning with uridine, leading to the formation of N6-(dimethylallyl)adenosine (i(6)A).</text>
</comment>
<sequence>MLGPQRRNYSLLDALLVMVGPTAVGKGEVAVDLAGKLRAEIISADSRKIYRGMNIGTAKPSLEVRRKIPYHLIDVAAPDEVFSAAEFKKRASSVIKRIQEENKLPLLVGGSGLYIRAVVDGIFSGPGRDEDLRARLREREKDEGEGALYQELKRLDPASASRLHSHDARRVIRALEVYYLSGKPISSHQREAPYSPLSSTVMVGLRMKRSALYQLTNRRVDAMIQEGLVQEVEGLLNEGYEEDLPSMEGLGYRQIIGYLKGKYSREEAVRLVKRDTRRFAKRQLSWFNKDPRIIWLDREKFPTPGGTSEKIVEILLEKLPQVKETLR</sequence>
<dbReference type="NCBIfam" id="TIGR00174">
    <property type="entry name" value="miaA"/>
    <property type="match status" value="1"/>
</dbReference>
<reference evidence="14 15" key="1">
    <citation type="submission" date="2019-03" db="EMBL/GenBank/DDBJ databases">
        <title>Metabolic potential of uncultured bacteria and archaea associated with petroleum seepage in deep-sea sediments.</title>
        <authorList>
            <person name="Dong X."/>
            <person name="Hubert C."/>
        </authorList>
    </citation>
    <scope>NUCLEOTIDE SEQUENCE [LARGE SCALE GENOMIC DNA]</scope>
    <source>
        <strain evidence="14">E44_bin92</strain>
    </source>
</reference>
<evidence type="ECO:0000256" key="1">
    <source>
        <dbReference type="ARBA" id="ARBA00001946"/>
    </source>
</evidence>
<feature type="binding site" evidence="10">
    <location>
        <begin position="20"/>
        <end position="27"/>
    </location>
    <ligand>
        <name>ATP</name>
        <dbReference type="ChEBI" id="CHEBI:30616"/>
    </ligand>
</feature>
<keyword evidence="4 10" id="KW-0808">Transferase</keyword>
<evidence type="ECO:0000256" key="9">
    <source>
        <dbReference type="ARBA" id="ARBA00049563"/>
    </source>
</evidence>
<evidence type="ECO:0000313" key="15">
    <source>
        <dbReference type="Proteomes" id="UP000320781"/>
    </source>
</evidence>
<keyword evidence="7 10" id="KW-0067">ATP-binding</keyword>
<dbReference type="SUPFAM" id="SSF52540">
    <property type="entry name" value="P-loop containing nucleoside triphosphate hydrolases"/>
    <property type="match status" value="1"/>
</dbReference>
<evidence type="ECO:0000256" key="7">
    <source>
        <dbReference type="ARBA" id="ARBA00022840"/>
    </source>
</evidence>
<dbReference type="AlphaFoldDB" id="A0A523QL24"/>
<dbReference type="GO" id="GO:0006400">
    <property type="term" value="P:tRNA modification"/>
    <property type="evidence" value="ECO:0007669"/>
    <property type="project" value="TreeGrafter"/>
</dbReference>
<dbReference type="InterPro" id="IPR027417">
    <property type="entry name" value="P-loop_NTPase"/>
</dbReference>
<dbReference type="Gene3D" id="1.10.20.140">
    <property type="match status" value="1"/>
</dbReference>
<dbReference type="EMBL" id="SOKU01000090">
    <property type="protein sequence ID" value="TES86456.1"/>
    <property type="molecule type" value="Genomic_DNA"/>
</dbReference>